<organism evidence="2 3">
    <name type="scientific">Ancylostoma ceylanicum</name>
    <dbReference type="NCBI Taxonomy" id="53326"/>
    <lineage>
        <taxon>Eukaryota</taxon>
        <taxon>Metazoa</taxon>
        <taxon>Ecdysozoa</taxon>
        <taxon>Nematoda</taxon>
        <taxon>Chromadorea</taxon>
        <taxon>Rhabditida</taxon>
        <taxon>Rhabditina</taxon>
        <taxon>Rhabditomorpha</taxon>
        <taxon>Strongyloidea</taxon>
        <taxon>Ancylostomatidae</taxon>
        <taxon>Ancylostomatinae</taxon>
        <taxon>Ancylostoma</taxon>
    </lineage>
</organism>
<protein>
    <submittedName>
        <fullName evidence="2">Uncharacterized protein</fullName>
    </submittedName>
</protein>
<gene>
    <name evidence="2" type="ORF">ANCCEY_03432</name>
</gene>
<evidence type="ECO:0000256" key="1">
    <source>
        <dbReference type="SAM" id="MobiDB-lite"/>
    </source>
</evidence>
<dbReference type="AlphaFoldDB" id="A0A0D6M047"/>
<reference evidence="2 3" key="1">
    <citation type="submission" date="2013-05" db="EMBL/GenBank/DDBJ databases">
        <title>Draft genome of the parasitic nematode Anyclostoma ceylanicum.</title>
        <authorList>
            <person name="Mitreva M."/>
        </authorList>
    </citation>
    <scope>NUCLEOTIDE SEQUENCE [LARGE SCALE GENOMIC DNA]</scope>
</reference>
<feature type="compositionally biased region" description="Basic and acidic residues" evidence="1">
    <location>
        <begin position="37"/>
        <end position="47"/>
    </location>
</feature>
<name>A0A0D6M047_9BILA</name>
<dbReference type="EMBL" id="KE124836">
    <property type="protein sequence ID" value="EPB77449.1"/>
    <property type="molecule type" value="Genomic_DNA"/>
</dbReference>
<evidence type="ECO:0000313" key="2">
    <source>
        <dbReference type="EMBL" id="EPB77449.1"/>
    </source>
</evidence>
<sequence length="47" mass="5422">MKQYYTFHPRLIRGDGTTADEPRPSVPDMENSAVDQKISDKKDINQK</sequence>
<proteinExistence type="predicted"/>
<accession>A0A0D6M047</accession>
<keyword evidence="3" id="KW-1185">Reference proteome</keyword>
<evidence type="ECO:0000313" key="3">
    <source>
        <dbReference type="Proteomes" id="UP000054495"/>
    </source>
</evidence>
<feature type="region of interest" description="Disordered" evidence="1">
    <location>
        <begin position="1"/>
        <end position="47"/>
    </location>
</feature>
<dbReference type="Proteomes" id="UP000054495">
    <property type="component" value="Unassembled WGS sequence"/>
</dbReference>